<keyword evidence="3" id="KW-0808">Transferase</keyword>
<dbReference type="GO" id="GO:0005829">
    <property type="term" value="C:cytosol"/>
    <property type="evidence" value="ECO:0007669"/>
    <property type="project" value="TreeGrafter"/>
</dbReference>
<dbReference type="Gene3D" id="3.40.50.880">
    <property type="match status" value="1"/>
</dbReference>
<dbReference type="Proteomes" id="UP000601736">
    <property type="component" value="Unassembled WGS sequence"/>
</dbReference>
<organism evidence="3 4">
    <name type="scientific">Nitrosomonas nitrosa</name>
    <dbReference type="NCBI Taxonomy" id="52442"/>
    <lineage>
        <taxon>Bacteria</taxon>
        <taxon>Pseudomonadati</taxon>
        <taxon>Pseudomonadota</taxon>
        <taxon>Betaproteobacteria</taxon>
        <taxon>Nitrosomonadales</taxon>
        <taxon>Nitrosomonadaceae</taxon>
        <taxon>Nitrosomonas</taxon>
    </lineage>
</organism>
<dbReference type="InterPro" id="IPR044992">
    <property type="entry name" value="ChyE-like"/>
</dbReference>
<dbReference type="SUPFAM" id="SSF52317">
    <property type="entry name" value="Class I glutamine amidotransferase-like"/>
    <property type="match status" value="1"/>
</dbReference>
<proteinExistence type="predicted"/>
<sequence length="235" mass="26024">MKPVAIIRFFDIEGPGYFATFLDNNHIPWQLIRIDEGQALPSSIAPYSGLVLMGGPMSVNDNLPWIEPLLCLIKQAVASEVPVLGHCLGGQLMSKALGGTVETGLIKELGWGRVTVTDHPVVQEWLGEIKEFEPFHWHGETFSIPASATRLFSNVYCENQAFASGIHLGMQCHVEVTEDMIRKWIEVNAEEIAINRSSPAVQAAEEMLADLPSRLPQLKAVADRLYGKWISALKY</sequence>
<dbReference type="RefSeq" id="WP_090668113.1">
    <property type="nucleotide sequence ID" value="NZ_CAJNAP010000023.1"/>
</dbReference>
<name>A0A1I4PHQ9_9PROT</name>
<evidence type="ECO:0000313" key="4">
    <source>
        <dbReference type="Proteomes" id="UP000199561"/>
    </source>
</evidence>
<accession>A0A1I4PHQ9</accession>
<dbReference type="PROSITE" id="PS51273">
    <property type="entry name" value="GATASE_TYPE_1"/>
    <property type="match status" value="1"/>
</dbReference>
<dbReference type="InterPro" id="IPR029062">
    <property type="entry name" value="Class_I_gatase-like"/>
</dbReference>
<keyword evidence="4" id="KW-1185">Reference proteome</keyword>
<dbReference type="InterPro" id="IPR017926">
    <property type="entry name" value="GATASE"/>
</dbReference>
<dbReference type="EMBL" id="FOUF01000011">
    <property type="protein sequence ID" value="SFM27349.1"/>
    <property type="molecule type" value="Genomic_DNA"/>
</dbReference>
<dbReference type="STRING" id="52442.SAMN05421880_11138"/>
<dbReference type="CDD" id="cd01741">
    <property type="entry name" value="GATase1_1"/>
    <property type="match status" value="1"/>
</dbReference>
<evidence type="ECO:0000313" key="3">
    <source>
        <dbReference type="EMBL" id="SFM27349.1"/>
    </source>
</evidence>
<dbReference type="PANTHER" id="PTHR42695:SF5">
    <property type="entry name" value="GLUTAMINE AMIDOTRANSFERASE YLR126C-RELATED"/>
    <property type="match status" value="1"/>
</dbReference>
<dbReference type="Pfam" id="PF00117">
    <property type="entry name" value="GATase"/>
    <property type="match status" value="1"/>
</dbReference>
<dbReference type="EMBL" id="CAJNAP010000023">
    <property type="protein sequence ID" value="CAE6508724.1"/>
    <property type="molecule type" value="Genomic_DNA"/>
</dbReference>
<dbReference type="Proteomes" id="UP000199561">
    <property type="component" value="Unassembled WGS sequence"/>
</dbReference>
<protein>
    <submittedName>
        <fullName evidence="2 3">Glutamine amidotransferase</fullName>
    </submittedName>
</protein>
<dbReference type="AlphaFoldDB" id="A0A1I4PHQ9"/>
<dbReference type="PANTHER" id="PTHR42695">
    <property type="entry name" value="GLUTAMINE AMIDOTRANSFERASE YLR126C-RELATED"/>
    <property type="match status" value="1"/>
</dbReference>
<gene>
    <name evidence="2" type="ORF">NMYAN_30064</name>
    <name evidence="3" type="ORF">SAMN05421880_11138</name>
</gene>
<reference evidence="2" key="2">
    <citation type="submission" date="2021-02" db="EMBL/GenBank/DDBJ databases">
        <authorList>
            <person name="Han P."/>
        </authorList>
    </citation>
    <scope>NUCLEOTIDE SEQUENCE</scope>
    <source>
        <strain evidence="2">Nitrosomonas nitrosa 18-3D</strain>
    </source>
</reference>
<feature type="domain" description="Glutamine amidotransferase" evidence="1">
    <location>
        <begin position="45"/>
        <end position="178"/>
    </location>
</feature>
<keyword evidence="3" id="KW-0315">Glutamine amidotransferase</keyword>
<evidence type="ECO:0000259" key="1">
    <source>
        <dbReference type="Pfam" id="PF00117"/>
    </source>
</evidence>
<reference evidence="3 4" key="1">
    <citation type="submission" date="2016-10" db="EMBL/GenBank/DDBJ databases">
        <authorList>
            <person name="de Groot N.N."/>
        </authorList>
    </citation>
    <scope>NUCLEOTIDE SEQUENCE [LARGE SCALE GENOMIC DNA]</scope>
    <source>
        <strain evidence="3 4">Nm146</strain>
    </source>
</reference>
<evidence type="ECO:0000313" key="2">
    <source>
        <dbReference type="EMBL" id="CAE6508724.1"/>
    </source>
</evidence>
<dbReference type="GO" id="GO:0016740">
    <property type="term" value="F:transferase activity"/>
    <property type="evidence" value="ECO:0007669"/>
    <property type="project" value="UniProtKB-KW"/>
</dbReference>